<feature type="transmembrane region" description="Helical" evidence="10">
    <location>
        <begin position="72"/>
        <end position="95"/>
    </location>
</feature>
<evidence type="ECO:0000256" key="5">
    <source>
        <dbReference type="ARBA" id="ARBA00022882"/>
    </source>
</evidence>
<evidence type="ECO:0000256" key="1">
    <source>
        <dbReference type="ARBA" id="ARBA00004651"/>
    </source>
</evidence>
<evidence type="ECO:0000256" key="6">
    <source>
        <dbReference type="ARBA" id="ARBA00022989"/>
    </source>
</evidence>
<comment type="subcellular location">
    <subcellularLocation>
        <location evidence="1">Cell membrane</location>
        <topology evidence="1">Multi-pass membrane protein</topology>
    </subcellularLocation>
</comment>
<name>A0A9Q0KCX1_9MAGN</name>
<keyword evidence="7" id="KW-0406">Ion transport</keyword>
<dbReference type="InterPro" id="IPR027359">
    <property type="entry name" value="Volt_channel_dom_sf"/>
</dbReference>
<keyword evidence="4 10" id="KW-0812">Transmembrane</keyword>
<evidence type="ECO:0000256" key="10">
    <source>
        <dbReference type="SAM" id="Phobius"/>
    </source>
</evidence>
<dbReference type="GO" id="GO:0030171">
    <property type="term" value="F:voltage-gated proton channel activity"/>
    <property type="evidence" value="ECO:0007669"/>
    <property type="project" value="InterPro"/>
</dbReference>
<evidence type="ECO:0000256" key="8">
    <source>
        <dbReference type="ARBA" id="ARBA00023136"/>
    </source>
</evidence>
<evidence type="ECO:0000256" key="7">
    <source>
        <dbReference type="ARBA" id="ARBA00023065"/>
    </source>
</evidence>
<keyword evidence="2" id="KW-0813">Transport</keyword>
<keyword evidence="9" id="KW-0407">Ion channel</keyword>
<evidence type="ECO:0000313" key="12">
    <source>
        <dbReference type="Proteomes" id="UP001141806"/>
    </source>
</evidence>
<sequence length="230" mass="26233">MGSSNTQKPQPPISISIDIIESSIQVLLNDWLRRLRWQQLFFRRQEKEDYCRHRAPWRIHLANFLESMSVRVLSLLLLLVDLIFTILDISSSLLSCTRKKSKIENKVFHWGGIAILSLLSAKTLALAVALGGSFFKRPGRVVDGVVIIGALLFEAFVEMKGAGLIVVVSLWRVVRVVESAFELSNEAIEVQIEMIVCQFQALRDENRRLQIIIAQKDLRIMELEEAMNQC</sequence>
<evidence type="ECO:0000313" key="11">
    <source>
        <dbReference type="EMBL" id="KAJ4968201.1"/>
    </source>
</evidence>
<dbReference type="InterPro" id="IPR031846">
    <property type="entry name" value="Hvcn1"/>
</dbReference>
<dbReference type="EMBL" id="JAMYWD010000006">
    <property type="protein sequence ID" value="KAJ4968201.1"/>
    <property type="molecule type" value="Genomic_DNA"/>
</dbReference>
<gene>
    <name evidence="11" type="ORF">NE237_014902</name>
</gene>
<feature type="transmembrane region" description="Helical" evidence="10">
    <location>
        <begin position="107"/>
        <end position="135"/>
    </location>
</feature>
<evidence type="ECO:0000256" key="2">
    <source>
        <dbReference type="ARBA" id="ARBA00022448"/>
    </source>
</evidence>
<evidence type="ECO:0000256" key="9">
    <source>
        <dbReference type="ARBA" id="ARBA00023303"/>
    </source>
</evidence>
<evidence type="ECO:0000256" key="3">
    <source>
        <dbReference type="ARBA" id="ARBA00022475"/>
    </source>
</evidence>
<proteinExistence type="predicted"/>
<dbReference type="PANTHER" id="PTHR46480">
    <property type="entry name" value="F20B24.22"/>
    <property type="match status" value="1"/>
</dbReference>
<comment type="caution">
    <text evidence="11">The sequence shown here is derived from an EMBL/GenBank/DDBJ whole genome shotgun (WGS) entry which is preliminary data.</text>
</comment>
<dbReference type="Proteomes" id="UP001141806">
    <property type="component" value="Unassembled WGS sequence"/>
</dbReference>
<evidence type="ECO:0000256" key="4">
    <source>
        <dbReference type="ARBA" id="ARBA00022692"/>
    </source>
</evidence>
<keyword evidence="5" id="KW-0851">Voltage-gated channel</keyword>
<dbReference type="Gene3D" id="1.20.120.350">
    <property type="entry name" value="Voltage-gated potassium channels. Chain C"/>
    <property type="match status" value="1"/>
</dbReference>
<evidence type="ECO:0008006" key="13">
    <source>
        <dbReference type="Google" id="ProtNLM"/>
    </source>
</evidence>
<dbReference type="AlphaFoldDB" id="A0A9Q0KCX1"/>
<dbReference type="GO" id="GO:0034702">
    <property type="term" value="C:monoatomic ion channel complex"/>
    <property type="evidence" value="ECO:0007669"/>
    <property type="project" value="UniProtKB-KW"/>
</dbReference>
<dbReference type="PANTHER" id="PTHR46480:SF1">
    <property type="entry name" value="VOLTAGE-GATED HYDROGEN CHANNEL 1"/>
    <property type="match status" value="1"/>
</dbReference>
<accession>A0A9Q0KCX1</accession>
<keyword evidence="12" id="KW-1185">Reference proteome</keyword>
<dbReference type="OrthoDB" id="427456at2759"/>
<reference evidence="11" key="1">
    <citation type="journal article" date="2023" name="Plant J.">
        <title>The genome of the king protea, Protea cynaroides.</title>
        <authorList>
            <person name="Chang J."/>
            <person name="Duong T.A."/>
            <person name="Schoeman C."/>
            <person name="Ma X."/>
            <person name="Roodt D."/>
            <person name="Barker N."/>
            <person name="Li Z."/>
            <person name="Van de Peer Y."/>
            <person name="Mizrachi E."/>
        </authorList>
    </citation>
    <scope>NUCLEOTIDE SEQUENCE</scope>
    <source>
        <tissue evidence="11">Young leaves</tissue>
    </source>
</reference>
<keyword evidence="3" id="KW-1003">Cell membrane</keyword>
<feature type="transmembrane region" description="Helical" evidence="10">
    <location>
        <begin position="147"/>
        <end position="171"/>
    </location>
</feature>
<dbReference type="GO" id="GO:0005886">
    <property type="term" value="C:plasma membrane"/>
    <property type="evidence" value="ECO:0007669"/>
    <property type="project" value="UniProtKB-SubCell"/>
</dbReference>
<organism evidence="11 12">
    <name type="scientific">Protea cynaroides</name>
    <dbReference type="NCBI Taxonomy" id="273540"/>
    <lineage>
        <taxon>Eukaryota</taxon>
        <taxon>Viridiplantae</taxon>
        <taxon>Streptophyta</taxon>
        <taxon>Embryophyta</taxon>
        <taxon>Tracheophyta</taxon>
        <taxon>Spermatophyta</taxon>
        <taxon>Magnoliopsida</taxon>
        <taxon>Proteales</taxon>
        <taxon>Proteaceae</taxon>
        <taxon>Protea</taxon>
    </lineage>
</organism>
<keyword evidence="6 10" id="KW-1133">Transmembrane helix</keyword>
<protein>
    <recommendedName>
        <fullName evidence="13">Voltage-gated hydrogen channel 1</fullName>
    </recommendedName>
</protein>
<keyword evidence="8 10" id="KW-0472">Membrane</keyword>